<sequence>MHSIFFVCTFAKQTHYVKNEITFVYLLVRRKFNKQHLKINSMIKSLYVEGLNGRNNPLDLEFNHDLNLLTGKNGSSKTTLLKLIWYLNSARVNSLIKEVNFNRAVIITDTYKLDLTKDQDNRFVNISINDEKSFTLSDQNLRELDYRRPVRINEKLNVIVKNSVPTIFFPTFRRIEGGFSMDNNQFDPAFGRNDEIRDALEQLSRKLSFRNQRFITSISTDDIVTLLNSEYSNINSKINLTQKQKSDEIIKKIKDKFQDEKQTLENIKQDIEEMESEREKMLKPFTTLSELIQTIFHHKGINLSNLTIGEVNNAISSDKLSAGEKQMLSFICYNAFTKDHTIFIDEPELSLHPDWQRTLVPTLLNQGNNNQFFMATHSPFIFSKYSDKEIMLSDDKGE</sequence>
<keyword evidence="1" id="KW-0175">Coiled coil</keyword>
<name>A0A2H3KJ93_9FLAO</name>
<organism evidence="3 4">
    <name type="scientific">Flavobacterium branchiophilum</name>
    <dbReference type="NCBI Taxonomy" id="55197"/>
    <lineage>
        <taxon>Bacteria</taxon>
        <taxon>Pseudomonadati</taxon>
        <taxon>Bacteroidota</taxon>
        <taxon>Flavobacteriia</taxon>
        <taxon>Flavobacteriales</taxon>
        <taxon>Flavobacteriaceae</taxon>
        <taxon>Flavobacterium</taxon>
    </lineage>
</organism>
<dbReference type="PANTHER" id="PTHR43581:SF2">
    <property type="entry name" value="EXCINUCLEASE ATPASE SUBUNIT"/>
    <property type="match status" value="1"/>
</dbReference>
<dbReference type="InterPro" id="IPR003959">
    <property type="entry name" value="ATPase_AAA_core"/>
</dbReference>
<reference evidence="3 4" key="1">
    <citation type="submission" date="2017-09" db="EMBL/GenBank/DDBJ databases">
        <title>Whole genomes of Flavobacteriaceae.</title>
        <authorList>
            <person name="Stine C."/>
            <person name="Li C."/>
            <person name="Tadesse D."/>
        </authorList>
    </citation>
    <scope>NUCLEOTIDE SEQUENCE [LARGE SCALE GENOMIC DNA]</scope>
    <source>
        <strain evidence="3 4">ATCC 35036</strain>
    </source>
</reference>
<proteinExistence type="predicted"/>
<evidence type="ECO:0000259" key="2">
    <source>
        <dbReference type="Pfam" id="PF13304"/>
    </source>
</evidence>
<dbReference type="GO" id="GO:0005524">
    <property type="term" value="F:ATP binding"/>
    <property type="evidence" value="ECO:0007669"/>
    <property type="project" value="InterPro"/>
</dbReference>
<dbReference type="SUPFAM" id="SSF52540">
    <property type="entry name" value="P-loop containing nucleoside triphosphate hydrolases"/>
    <property type="match status" value="1"/>
</dbReference>
<accession>A0A2H3KJ93</accession>
<dbReference type="Gene3D" id="3.40.50.300">
    <property type="entry name" value="P-loop containing nucleotide triphosphate hydrolases"/>
    <property type="match status" value="1"/>
</dbReference>
<dbReference type="InterPro" id="IPR027417">
    <property type="entry name" value="P-loop_NTPase"/>
</dbReference>
<dbReference type="Pfam" id="PF13304">
    <property type="entry name" value="AAA_21"/>
    <property type="match status" value="1"/>
</dbReference>
<protein>
    <recommendedName>
        <fullName evidence="2">ATPase AAA-type core domain-containing protein</fullName>
    </recommendedName>
</protein>
<dbReference type="EMBL" id="PCMW01000110">
    <property type="protein sequence ID" value="PDS22185.1"/>
    <property type="molecule type" value="Genomic_DNA"/>
</dbReference>
<dbReference type="PANTHER" id="PTHR43581">
    <property type="entry name" value="ATP/GTP PHOSPHATASE"/>
    <property type="match status" value="1"/>
</dbReference>
<feature type="domain" description="ATPase AAA-type core" evidence="2">
    <location>
        <begin position="66"/>
        <end position="382"/>
    </location>
</feature>
<dbReference type="CDD" id="cd00267">
    <property type="entry name" value="ABC_ATPase"/>
    <property type="match status" value="1"/>
</dbReference>
<dbReference type="Proteomes" id="UP000220828">
    <property type="component" value="Unassembled WGS sequence"/>
</dbReference>
<evidence type="ECO:0000313" key="3">
    <source>
        <dbReference type="EMBL" id="PDS22185.1"/>
    </source>
</evidence>
<comment type="caution">
    <text evidence="3">The sequence shown here is derived from an EMBL/GenBank/DDBJ whole genome shotgun (WGS) entry which is preliminary data.</text>
</comment>
<gene>
    <name evidence="3" type="ORF">B0A77_14000</name>
</gene>
<evidence type="ECO:0000256" key="1">
    <source>
        <dbReference type="SAM" id="Coils"/>
    </source>
</evidence>
<dbReference type="InterPro" id="IPR051396">
    <property type="entry name" value="Bact_Antivir_Def_Nuclease"/>
</dbReference>
<evidence type="ECO:0000313" key="4">
    <source>
        <dbReference type="Proteomes" id="UP000220828"/>
    </source>
</evidence>
<dbReference type="AlphaFoldDB" id="A0A2H3KJ93"/>
<feature type="coiled-coil region" evidence="1">
    <location>
        <begin position="250"/>
        <end position="284"/>
    </location>
</feature>
<dbReference type="GO" id="GO:0016887">
    <property type="term" value="F:ATP hydrolysis activity"/>
    <property type="evidence" value="ECO:0007669"/>
    <property type="project" value="InterPro"/>
</dbReference>